<gene>
    <name evidence="2" type="ORF">GTO91_14430</name>
</gene>
<dbReference type="InterPro" id="IPR014555">
    <property type="entry name" value="RecF-like"/>
</dbReference>
<evidence type="ECO:0000313" key="2">
    <source>
        <dbReference type="EMBL" id="MZP30912.1"/>
    </source>
</evidence>
<evidence type="ECO:0000313" key="3">
    <source>
        <dbReference type="Proteomes" id="UP000463470"/>
    </source>
</evidence>
<dbReference type="EMBL" id="WXEY01000021">
    <property type="protein sequence ID" value="MZP30912.1"/>
    <property type="molecule type" value="Genomic_DNA"/>
</dbReference>
<keyword evidence="3" id="KW-1185">Reference proteome</keyword>
<dbReference type="AlphaFoldDB" id="A0A845L2S9"/>
<dbReference type="PIRSF" id="PIRSF029347">
    <property type="entry name" value="RecF"/>
    <property type="match status" value="1"/>
</dbReference>
<proteinExistence type="predicted"/>
<dbReference type="PANTHER" id="PTHR40396:SF1">
    <property type="entry name" value="ATPASE AAA-TYPE CORE DOMAIN-CONTAINING PROTEIN"/>
    <property type="match status" value="1"/>
</dbReference>
<accession>A0A845L2S9</accession>
<dbReference type="InterPro" id="IPR027417">
    <property type="entry name" value="P-loop_NTPase"/>
</dbReference>
<dbReference type="Pfam" id="PF13304">
    <property type="entry name" value="AAA_21"/>
    <property type="match status" value="1"/>
</dbReference>
<dbReference type="GO" id="GO:0016887">
    <property type="term" value="F:ATP hydrolysis activity"/>
    <property type="evidence" value="ECO:0007669"/>
    <property type="project" value="InterPro"/>
</dbReference>
<dbReference type="RefSeq" id="WP_161259434.1">
    <property type="nucleotide sequence ID" value="NZ_WXEY01000021.1"/>
</dbReference>
<dbReference type="Proteomes" id="UP000463470">
    <property type="component" value="Unassembled WGS sequence"/>
</dbReference>
<organism evidence="2 3">
    <name type="scientific">Heliomicrobium undosum</name>
    <dbReference type="NCBI Taxonomy" id="121734"/>
    <lineage>
        <taxon>Bacteria</taxon>
        <taxon>Bacillati</taxon>
        <taxon>Bacillota</taxon>
        <taxon>Clostridia</taxon>
        <taxon>Eubacteriales</taxon>
        <taxon>Heliobacteriaceae</taxon>
        <taxon>Heliomicrobium</taxon>
    </lineage>
</organism>
<name>A0A845L2S9_9FIRM</name>
<dbReference type="CDD" id="cd00267">
    <property type="entry name" value="ABC_ATPase"/>
    <property type="match status" value="1"/>
</dbReference>
<dbReference type="OrthoDB" id="9809324at2"/>
<dbReference type="Gene3D" id="3.40.50.300">
    <property type="entry name" value="P-loop containing nucleotide triphosphate hydrolases"/>
    <property type="match status" value="1"/>
</dbReference>
<reference evidence="2 3" key="1">
    <citation type="submission" date="2020-01" db="EMBL/GenBank/DDBJ databases">
        <title>Whole-genome sequence of Heliobacterium undosum DSM 13378.</title>
        <authorList>
            <person name="Kyndt J.A."/>
            <person name="Meyer T.E."/>
        </authorList>
    </citation>
    <scope>NUCLEOTIDE SEQUENCE [LARGE SCALE GENOMIC DNA]</scope>
    <source>
        <strain evidence="2 3">DSM 13378</strain>
    </source>
</reference>
<sequence>MLKEVRFIHWKSFGDTTLYIDPLTVLIGANASGKTNVINGLDFLSRITSGKDILTSLKGDMQSDPIRGGVEWATLLPHDRFTLKALVYGRENIDYLYSITVLTKPTVELFSESIVKIQRDATKNREIAIFITELPNTESSGITVQLNNENFGIEWNFKRSYSVLSQLNGSQFGQEFDVAVDTVSKTLSNIFVLDPFPKRMGNYTPLSKDLANDASNIAGVLAGRADKDAIERLLSSYASRLPECEIKRVWTKTVGEFKSDAMLYCEEQWSPDRIITLDPRGMSDGTLRFLGILTALLTKPSGSQIVIDEVDNGLHPSRAGLLLTVLKEIGQKRNIDVLVTTHNVALLNELGPELIPFVMVAHRESKSGLSKLSLLEEIEQFPKLLASGPLGFIVSKGRIEHALRQEGKSS</sequence>
<evidence type="ECO:0000259" key="1">
    <source>
        <dbReference type="Pfam" id="PF13304"/>
    </source>
</evidence>
<dbReference type="GO" id="GO:0005524">
    <property type="term" value="F:ATP binding"/>
    <property type="evidence" value="ECO:0007669"/>
    <property type="project" value="InterPro"/>
</dbReference>
<comment type="caution">
    <text evidence="2">The sequence shown here is derived from an EMBL/GenBank/DDBJ whole genome shotgun (WGS) entry which is preliminary data.</text>
</comment>
<dbReference type="SUPFAM" id="SSF52540">
    <property type="entry name" value="P-loop containing nucleoside triphosphate hydrolases"/>
    <property type="match status" value="1"/>
</dbReference>
<feature type="domain" description="ATPase AAA-type core" evidence="1">
    <location>
        <begin position="23"/>
        <end position="348"/>
    </location>
</feature>
<dbReference type="PANTHER" id="PTHR40396">
    <property type="entry name" value="ATPASE-LIKE PROTEIN"/>
    <property type="match status" value="1"/>
</dbReference>
<dbReference type="InterPro" id="IPR003959">
    <property type="entry name" value="ATPase_AAA_core"/>
</dbReference>
<protein>
    <submittedName>
        <fullName evidence="2">AAA family ATPase</fullName>
    </submittedName>
</protein>